<reference evidence="1 2" key="1">
    <citation type="journal article" date="2020" name="Nature">
        <title>Six reference-quality genomes reveal evolution of bat adaptations.</title>
        <authorList>
            <person name="Jebb D."/>
            <person name="Huang Z."/>
            <person name="Pippel M."/>
            <person name="Hughes G.M."/>
            <person name="Lavrichenko K."/>
            <person name="Devanna P."/>
            <person name="Winkler S."/>
            <person name="Jermiin L.S."/>
            <person name="Skirmuntt E.C."/>
            <person name="Katzourakis A."/>
            <person name="Burkitt-Gray L."/>
            <person name="Ray D.A."/>
            <person name="Sullivan K.A.M."/>
            <person name="Roscito J.G."/>
            <person name="Kirilenko B.M."/>
            <person name="Davalos L.M."/>
            <person name="Corthals A.P."/>
            <person name="Power M.L."/>
            <person name="Jones G."/>
            <person name="Ransome R.D."/>
            <person name="Dechmann D.K.N."/>
            <person name="Locatelli A.G."/>
            <person name="Puechmaille S.J."/>
            <person name="Fedrigo O."/>
            <person name="Jarvis E.D."/>
            <person name="Hiller M."/>
            <person name="Vernes S.C."/>
            <person name="Myers E.W."/>
            <person name="Teeling E.C."/>
        </authorList>
    </citation>
    <scope>NUCLEOTIDE SEQUENCE [LARGE SCALE GENOMIC DNA]</scope>
    <source>
        <strain evidence="1">MPipKuh1</strain>
        <tissue evidence="1">Flight muscle</tissue>
    </source>
</reference>
<protein>
    <submittedName>
        <fullName evidence="1">Uncharacterized protein</fullName>
    </submittedName>
</protein>
<dbReference type="AlphaFoldDB" id="A0A7J7ZFC6"/>
<proteinExistence type="predicted"/>
<name>A0A7J7ZFC6_PIPKU</name>
<keyword evidence="2" id="KW-1185">Reference proteome</keyword>
<dbReference type="EMBL" id="JACAGB010000003">
    <property type="protein sequence ID" value="KAF6372844.1"/>
    <property type="molecule type" value="Genomic_DNA"/>
</dbReference>
<comment type="caution">
    <text evidence="1">The sequence shown here is derived from an EMBL/GenBank/DDBJ whole genome shotgun (WGS) entry which is preliminary data.</text>
</comment>
<dbReference type="Proteomes" id="UP000558488">
    <property type="component" value="Unassembled WGS sequence"/>
</dbReference>
<evidence type="ECO:0000313" key="2">
    <source>
        <dbReference type="Proteomes" id="UP000558488"/>
    </source>
</evidence>
<accession>A0A7J7ZFC6</accession>
<organism evidence="1 2">
    <name type="scientific">Pipistrellus kuhlii</name>
    <name type="common">Kuhl's pipistrelle</name>
    <dbReference type="NCBI Taxonomy" id="59472"/>
    <lineage>
        <taxon>Eukaryota</taxon>
        <taxon>Metazoa</taxon>
        <taxon>Chordata</taxon>
        <taxon>Craniata</taxon>
        <taxon>Vertebrata</taxon>
        <taxon>Euteleostomi</taxon>
        <taxon>Mammalia</taxon>
        <taxon>Eutheria</taxon>
        <taxon>Laurasiatheria</taxon>
        <taxon>Chiroptera</taxon>
        <taxon>Yangochiroptera</taxon>
        <taxon>Vespertilionidae</taxon>
        <taxon>Pipistrellus</taxon>
    </lineage>
</organism>
<evidence type="ECO:0000313" key="1">
    <source>
        <dbReference type="EMBL" id="KAF6372844.1"/>
    </source>
</evidence>
<gene>
    <name evidence="1" type="ORF">mPipKuh1_000637</name>
</gene>
<sequence>MRNTIKQLPPKEPLLGVQPNGHLQEFLSSEHPVQLATFRLWVWQARRPPLSLSTFKPSEKLGHLTSG</sequence>